<evidence type="ECO:0000313" key="1">
    <source>
        <dbReference type="EMBL" id="AXY77165.1"/>
    </source>
</evidence>
<name>A0A3B7MZJ4_9BACT</name>
<dbReference type="InterPro" id="IPR027405">
    <property type="entry name" value="YidB-like"/>
</dbReference>
<dbReference type="AlphaFoldDB" id="A0A3B7MZJ4"/>
<sequence length="188" mass="19543">MLDNLINLVREQAGDAIINNPTVPNERNEEVISATGQSIAGGLQDVISSGGLKDVLKLFGGQEAPSGNNPVVQNLSGNVIQQLMNKFGFDQQAANGIAGNLVPNVLQKLVSKTNDPGDNSFDIQGIFNQLSGGRSEGVNIQGLLGKVTQGGLDKDGDGDTDLQDVMAMFSGGQGGGNLLDSVKGFFSR</sequence>
<reference evidence="1 2" key="1">
    <citation type="submission" date="2018-09" db="EMBL/GenBank/DDBJ databases">
        <title>Genome sequencing of strain 6GH32-13.</title>
        <authorList>
            <person name="Weon H.-Y."/>
            <person name="Heo J."/>
            <person name="Kwon S.-W."/>
        </authorList>
    </citation>
    <scope>NUCLEOTIDE SEQUENCE [LARGE SCALE GENOMIC DNA]</scope>
    <source>
        <strain evidence="1 2">5GH32-13</strain>
    </source>
</reference>
<dbReference type="EMBL" id="CP032157">
    <property type="protein sequence ID" value="AXY77165.1"/>
    <property type="molecule type" value="Genomic_DNA"/>
</dbReference>
<protein>
    <submittedName>
        <fullName evidence="1">DUF937 domain-containing protein</fullName>
    </submittedName>
</protein>
<dbReference type="SUPFAM" id="SSF140804">
    <property type="entry name" value="YidB-like"/>
    <property type="match status" value="1"/>
</dbReference>
<dbReference type="Proteomes" id="UP000263900">
    <property type="component" value="Chromosome"/>
</dbReference>
<gene>
    <name evidence="1" type="ORF">D3H65_25690</name>
</gene>
<keyword evidence="2" id="KW-1185">Reference proteome</keyword>
<dbReference type="OrthoDB" id="982085at2"/>
<dbReference type="KEGG" id="pseg:D3H65_25690"/>
<accession>A0A3B7MZJ4</accession>
<proteinExistence type="predicted"/>
<organism evidence="1 2">
    <name type="scientific">Paraflavitalea soli</name>
    <dbReference type="NCBI Taxonomy" id="2315862"/>
    <lineage>
        <taxon>Bacteria</taxon>
        <taxon>Pseudomonadati</taxon>
        <taxon>Bacteroidota</taxon>
        <taxon>Chitinophagia</taxon>
        <taxon>Chitinophagales</taxon>
        <taxon>Chitinophagaceae</taxon>
        <taxon>Paraflavitalea</taxon>
    </lineage>
</organism>
<dbReference type="RefSeq" id="WP_119053041.1">
    <property type="nucleotide sequence ID" value="NZ_CP032157.1"/>
</dbReference>
<evidence type="ECO:0000313" key="2">
    <source>
        <dbReference type="Proteomes" id="UP000263900"/>
    </source>
</evidence>